<dbReference type="FunFam" id="3.40.50.1000:FF:000019">
    <property type="entry name" value="Mitochondrial import inner membrane translocase subunit TIM50"/>
    <property type="match status" value="1"/>
</dbReference>
<evidence type="ECO:0000256" key="12">
    <source>
        <dbReference type="ARBA" id="ARBA00023136"/>
    </source>
</evidence>
<dbReference type="Proteomes" id="UP000193920">
    <property type="component" value="Unassembled WGS sequence"/>
</dbReference>
<keyword evidence="16" id="KW-1185">Reference proteome</keyword>
<dbReference type="EMBL" id="MCOG01000033">
    <property type="protein sequence ID" value="ORY73493.1"/>
    <property type="molecule type" value="Genomic_DNA"/>
</dbReference>
<keyword evidence="11 13" id="KW-0496">Mitochondrion</keyword>
<dbReference type="SMART" id="SM00577">
    <property type="entry name" value="CPDc"/>
    <property type="match status" value="1"/>
</dbReference>
<dbReference type="CDD" id="cd07521">
    <property type="entry name" value="HAD_FCP1-like"/>
    <property type="match status" value="1"/>
</dbReference>
<reference evidence="15 16" key="1">
    <citation type="submission" date="2016-08" db="EMBL/GenBank/DDBJ databases">
        <title>A Parts List for Fungal Cellulosomes Revealed by Comparative Genomics.</title>
        <authorList>
            <consortium name="DOE Joint Genome Institute"/>
            <person name="Haitjema C.H."/>
            <person name="Gilmore S.P."/>
            <person name="Henske J.K."/>
            <person name="Solomon K.V."/>
            <person name="De Groot R."/>
            <person name="Kuo A."/>
            <person name="Mondo S.J."/>
            <person name="Salamov A.A."/>
            <person name="Labutti K."/>
            <person name="Zhao Z."/>
            <person name="Chiniquy J."/>
            <person name="Barry K."/>
            <person name="Brewer H.M."/>
            <person name="Purvine S.O."/>
            <person name="Wright A.T."/>
            <person name="Boxma B."/>
            <person name="Van Alen T."/>
            <person name="Hackstein J.H."/>
            <person name="Baker S.E."/>
            <person name="Grigoriev I.V."/>
            <person name="O'Malley M.A."/>
        </authorList>
    </citation>
    <scope>NUCLEOTIDE SEQUENCE [LARGE SCALE GENOMIC DNA]</scope>
    <source>
        <strain evidence="15 16">G1</strain>
    </source>
</reference>
<dbReference type="PANTHER" id="PTHR12210">
    <property type="entry name" value="DULLARD PROTEIN PHOSPHATASE"/>
    <property type="match status" value="1"/>
</dbReference>
<dbReference type="Pfam" id="PF03031">
    <property type="entry name" value="NIF"/>
    <property type="match status" value="1"/>
</dbReference>
<evidence type="ECO:0000313" key="16">
    <source>
        <dbReference type="Proteomes" id="UP000193920"/>
    </source>
</evidence>
<evidence type="ECO:0000259" key="14">
    <source>
        <dbReference type="PROSITE" id="PS50969"/>
    </source>
</evidence>
<evidence type="ECO:0000256" key="3">
    <source>
        <dbReference type="ARBA" id="ARBA00020799"/>
    </source>
</evidence>
<dbReference type="SUPFAM" id="SSF56784">
    <property type="entry name" value="HAD-like"/>
    <property type="match status" value="1"/>
</dbReference>
<dbReference type="AlphaFoldDB" id="A0A1Y2EPH9"/>
<evidence type="ECO:0000256" key="7">
    <source>
        <dbReference type="ARBA" id="ARBA00022927"/>
    </source>
</evidence>
<keyword evidence="10 13" id="KW-0811">Translocation</keyword>
<comment type="caution">
    <text evidence="15">The sequence shown here is derived from an EMBL/GenBank/DDBJ whole genome shotgun (WGS) entry which is preliminary data.</text>
</comment>
<dbReference type="InterPro" id="IPR023214">
    <property type="entry name" value="HAD_sf"/>
</dbReference>
<keyword evidence="9" id="KW-1133">Transmembrane helix</keyword>
<proteinExistence type="inferred from homology"/>
<comment type="subcellular location">
    <subcellularLocation>
        <location evidence="1 13">Mitochondrion inner membrane</location>
        <topology evidence="1 13">Single-pass membrane protein</topology>
    </subcellularLocation>
</comment>
<evidence type="ECO:0000256" key="8">
    <source>
        <dbReference type="ARBA" id="ARBA00022946"/>
    </source>
</evidence>
<evidence type="ECO:0000256" key="10">
    <source>
        <dbReference type="ARBA" id="ARBA00023010"/>
    </source>
</evidence>
<comment type="function">
    <text evidence="13">Essential component of the TIM23 complex, a complex that mediates the translocation of transit peptide-containing proteins across the mitochondrial inner membrane.</text>
</comment>
<dbReference type="GO" id="GO:0005744">
    <property type="term" value="C:TIM23 mitochondrial import inner membrane translocase complex"/>
    <property type="evidence" value="ECO:0007669"/>
    <property type="project" value="UniProtKB-UniRule"/>
</dbReference>
<keyword evidence="6" id="KW-0999">Mitochondrion inner membrane</keyword>
<evidence type="ECO:0000256" key="1">
    <source>
        <dbReference type="ARBA" id="ARBA00004434"/>
    </source>
</evidence>
<evidence type="ECO:0000256" key="9">
    <source>
        <dbReference type="ARBA" id="ARBA00022989"/>
    </source>
</evidence>
<evidence type="ECO:0000256" key="5">
    <source>
        <dbReference type="ARBA" id="ARBA00022692"/>
    </source>
</evidence>
<dbReference type="PROSITE" id="PS50969">
    <property type="entry name" value="FCP1"/>
    <property type="match status" value="1"/>
</dbReference>
<keyword evidence="12" id="KW-0472">Membrane</keyword>
<keyword evidence="5" id="KW-0812">Transmembrane</keyword>
<evidence type="ECO:0000256" key="4">
    <source>
        <dbReference type="ARBA" id="ARBA00022448"/>
    </source>
</evidence>
<name>A0A1Y2EPH9_9FUNG</name>
<dbReference type="OrthoDB" id="287041at2759"/>
<evidence type="ECO:0000256" key="13">
    <source>
        <dbReference type="RuleBase" id="RU365079"/>
    </source>
</evidence>
<dbReference type="InterPro" id="IPR004274">
    <property type="entry name" value="FCP1_dom"/>
</dbReference>
<accession>A0A1Y2EPH9</accession>
<keyword evidence="8 13" id="KW-0809">Transit peptide</keyword>
<evidence type="ECO:0000256" key="2">
    <source>
        <dbReference type="ARBA" id="ARBA00006344"/>
    </source>
</evidence>
<evidence type="ECO:0000313" key="15">
    <source>
        <dbReference type="EMBL" id="ORY73493.1"/>
    </source>
</evidence>
<dbReference type="InterPro" id="IPR036412">
    <property type="entry name" value="HAD-like_sf"/>
</dbReference>
<dbReference type="Gene3D" id="3.40.50.1000">
    <property type="entry name" value="HAD superfamily/HAD-like"/>
    <property type="match status" value="1"/>
</dbReference>
<gene>
    <name evidence="15" type="ORF">LY90DRAFT_402749</name>
</gene>
<dbReference type="InterPro" id="IPR050365">
    <property type="entry name" value="TIM50"/>
</dbReference>
<dbReference type="GO" id="GO:0015031">
    <property type="term" value="P:protein transport"/>
    <property type="evidence" value="ECO:0007669"/>
    <property type="project" value="UniProtKB-KW"/>
</dbReference>
<organism evidence="15 16">
    <name type="scientific">Neocallimastix californiae</name>
    <dbReference type="NCBI Taxonomy" id="1754190"/>
    <lineage>
        <taxon>Eukaryota</taxon>
        <taxon>Fungi</taxon>
        <taxon>Fungi incertae sedis</taxon>
        <taxon>Chytridiomycota</taxon>
        <taxon>Chytridiomycota incertae sedis</taxon>
        <taxon>Neocallimastigomycetes</taxon>
        <taxon>Neocallimastigales</taxon>
        <taxon>Neocallimastigaceae</taxon>
        <taxon>Neocallimastix</taxon>
    </lineage>
</organism>
<protein>
    <recommendedName>
        <fullName evidence="3 13">Mitochondrial import inner membrane translocase subunit TIM50</fullName>
    </recommendedName>
</protein>
<sequence length="182" mass="21165">EPKVSKILPDELPAPHCQPFTLFINLDDILVKSSWDPENGWHVVKRPGVDFFIQYLSQFYEIVIFSDTNIETSEPVINNLDPNGVVLNRLYRKDVNSMTRKNQKDLNCLNRDLKKIIVLDSNKSSYKKFENNIILINEWDGKKSDKELLKLIPFFECMAITLPNDIRPVIKSYSGKNYQMLS</sequence>
<keyword evidence="4 13" id="KW-0813">Transport</keyword>
<keyword evidence="7 13" id="KW-0653">Protein transport</keyword>
<comment type="subunit">
    <text evidence="13">Component of the TIM23 complex.</text>
</comment>
<feature type="domain" description="FCP1 homology" evidence="14">
    <location>
        <begin position="15"/>
        <end position="158"/>
    </location>
</feature>
<feature type="non-terminal residue" evidence="15">
    <location>
        <position position="1"/>
    </location>
</feature>
<evidence type="ECO:0000256" key="6">
    <source>
        <dbReference type="ARBA" id="ARBA00022792"/>
    </source>
</evidence>
<evidence type="ECO:0000256" key="11">
    <source>
        <dbReference type="ARBA" id="ARBA00023128"/>
    </source>
</evidence>
<comment type="similarity">
    <text evidence="2 13">Belongs to the TIM50 family.</text>
</comment>
<dbReference type="STRING" id="1754190.A0A1Y2EPH9"/>